<dbReference type="PANTHER" id="PTHR48467:SF1">
    <property type="entry name" value="GLUTAMATE SYNTHASE 1 [NADH], CHLOROPLASTIC-LIKE"/>
    <property type="match status" value="1"/>
</dbReference>
<dbReference type="InterPro" id="IPR036188">
    <property type="entry name" value="FAD/NAD-bd_sf"/>
</dbReference>
<dbReference type="PANTHER" id="PTHR48467">
    <property type="entry name" value="GLUTAMATE SYNTHASE 1 [NADH], CHLOROPLASTIC-LIKE"/>
    <property type="match status" value="1"/>
</dbReference>
<protein>
    <recommendedName>
        <fullName evidence="3">ferredoxin--NADP(+) reductase</fullName>
        <ecNumber evidence="3">1.18.1.2</ecNumber>
    </recommendedName>
</protein>
<keyword evidence="13" id="KW-1185">Reference proteome</keyword>
<comment type="similarity">
    <text evidence="2">Belongs to the ferredoxin--NADP reductase type 1 family.</text>
</comment>
<comment type="catalytic activity">
    <reaction evidence="8">
        <text>2 reduced [2Fe-2S]-[ferredoxin] + NADP(+) + H(+) = 2 oxidized [2Fe-2S]-[ferredoxin] + NADPH</text>
        <dbReference type="Rhea" id="RHEA:20125"/>
        <dbReference type="Rhea" id="RHEA-COMP:10000"/>
        <dbReference type="Rhea" id="RHEA-COMP:10001"/>
        <dbReference type="ChEBI" id="CHEBI:15378"/>
        <dbReference type="ChEBI" id="CHEBI:33737"/>
        <dbReference type="ChEBI" id="CHEBI:33738"/>
        <dbReference type="ChEBI" id="CHEBI:57783"/>
        <dbReference type="ChEBI" id="CHEBI:58349"/>
        <dbReference type="EC" id="1.18.1.2"/>
    </reaction>
</comment>
<feature type="binding site" evidence="10">
    <location>
        <position position="201"/>
    </location>
    <ligand>
        <name>NADP(+)</name>
        <dbReference type="ChEBI" id="CHEBI:58349"/>
    </ligand>
</feature>
<evidence type="ECO:0000313" key="13">
    <source>
        <dbReference type="Proteomes" id="UP000305546"/>
    </source>
</evidence>
<keyword evidence="4" id="KW-0285">Flavoprotein</keyword>
<proteinExistence type="inferred from homology"/>
<dbReference type="Proteomes" id="UP000305546">
    <property type="component" value="Unassembled WGS sequence"/>
</dbReference>
<dbReference type="EMBL" id="VDFW01000012">
    <property type="protein sequence ID" value="TNC25167.1"/>
    <property type="molecule type" value="Genomic_DNA"/>
</dbReference>
<name>A0A5C4LZ89_9PSEU</name>
<comment type="caution">
    <text evidence="12">The sequence shown here is derived from an EMBL/GenBank/DDBJ whole genome shotgun (WGS) entry which is preliminary data.</text>
</comment>
<feature type="domain" description="FAD/NAD(P)-binding" evidence="11">
    <location>
        <begin position="1"/>
        <end position="156"/>
    </location>
</feature>
<organism evidence="12 13">
    <name type="scientific">Amycolatopsis alkalitolerans</name>
    <dbReference type="NCBI Taxonomy" id="2547244"/>
    <lineage>
        <taxon>Bacteria</taxon>
        <taxon>Bacillati</taxon>
        <taxon>Actinomycetota</taxon>
        <taxon>Actinomycetes</taxon>
        <taxon>Pseudonocardiales</taxon>
        <taxon>Pseudonocardiaceae</taxon>
        <taxon>Amycolatopsis</taxon>
    </lineage>
</organism>
<dbReference type="InterPro" id="IPR023753">
    <property type="entry name" value="FAD/NAD-binding_dom"/>
</dbReference>
<keyword evidence="5 9" id="KW-0274">FAD</keyword>
<evidence type="ECO:0000256" key="8">
    <source>
        <dbReference type="ARBA" id="ARBA00047776"/>
    </source>
</evidence>
<dbReference type="InterPro" id="IPR021163">
    <property type="entry name" value="Ferredox_Rdtase_adrenod"/>
</dbReference>
<evidence type="ECO:0000256" key="10">
    <source>
        <dbReference type="PIRSR" id="PIRSR000362-2"/>
    </source>
</evidence>
<feature type="binding site" evidence="10">
    <location>
        <begin position="189"/>
        <end position="190"/>
    </location>
    <ligand>
        <name>NADP(+)</name>
        <dbReference type="ChEBI" id="CHEBI:58349"/>
    </ligand>
</feature>
<feature type="binding site" evidence="9">
    <location>
        <position position="11"/>
    </location>
    <ligand>
        <name>FAD</name>
        <dbReference type="ChEBI" id="CHEBI:57692"/>
    </ligand>
</feature>
<reference evidence="12 13" key="1">
    <citation type="submission" date="2019-06" db="EMBL/GenBank/DDBJ databases">
        <title>Amycolatopsis alkalitolerans sp. nov., isolated from Gastrodia elata Blume.</title>
        <authorList>
            <person name="Narsing Rao M.P."/>
            <person name="Li W.J."/>
        </authorList>
    </citation>
    <scope>NUCLEOTIDE SEQUENCE [LARGE SCALE GENOMIC DNA]</scope>
    <source>
        <strain evidence="12 13">SYSUP0005</strain>
    </source>
</reference>
<dbReference type="PIRSF" id="PIRSF000362">
    <property type="entry name" value="FNR"/>
    <property type="match status" value="1"/>
</dbReference>
<comment type="cofactor">
    <cofactor evidence="1 9">
        <name>FAD</name>
        <dbReference type="ChEBI" id="CHEBI:57692"/>
    </cofactor>
</comment>
<evidence type="ECO:0000256" key="1">
    <source>
        <dbReference type="ARBA" id="ARBA00001974"/>
    </source>
</evidence>
<dbReference type="RefSeq" id="WP_139097555.1">
    <property type="nucleotide sequence ID" value="NZ_VDFW01000012.1"/>
</dbReference>
<evidence type="ECO:0000256" key="4">
    <source>
        <dbReference type="ARBA" id="ARBA00022630"/>
    </source>
</evidence>
<evidence type="ECO:0000256" key="7">
    <source>
        <dbReference type="ARBA" id="ARBA00023002"/>
    </source>
</evidence>
<dbReference type="AlphaFoldDB" id="A0A5C4LZ89"/>
<accession>A0A5C4LZ89</accession>
<evidence type="ECO:0000256" key="2">
    <source>
        <dbReference type="ARBA" id="ARBA00008312"/>
    </source>
</evidence>
<feature type="binding site" evidence="9">
    <location>
        <position position="74"/>
    </location>
    <ligand>
        <name>FAD</name>
        <dbReference type="ChEBI" id="CHEBI:57692"/>
    </ligand>
</feature>
<dbReference type="Gene3D" id="3.40.50.720">
    <property type="entry name" value="NAD(P)-binding Rossmann-like Domain"/>
    <property type="match status" value="1"/>
</dbReference>
<feature type="binding site" evidence="9">
    <location>
        <begin position="347"/>
        <end position="349"/>
    </location>
    <ligand>
        <name>FAD</name>
        <dbReference type="ChEBI" id="CHEBI:57692"/>
    </ligand>
</feature>
<keyword evidence="6 10" id="KW-0521">NADP</keyword>
<feature type="binding site" evidence="9">
    <location>
        <position position="38"/>
    </location>
    <ligand>
        <name>FAD</name>
        <dbReference type="ChEBI" id="CHEBI:57692"/>
    </ligand>
</feature>
<evidence type="ECO:0000256" key="9">
    <source>
        <dbReference type="PIRSR" id="PIRSR000362-1"/>
    </source>
</evidence>
<dbReference type="OrthoDB" id="289202at2"/>
<evidence type="ECO:0000256" key="3">
    <source>
        <dbReference type="ARBA" id="ARBA00013223"/>
    </source>
</evidence>
<dbReference type="Gene3D" id="3.50.50.60">
    <property type="entry name" value="FAD/NAD(P)-binding domain"/>
    <property type="match status" value="1"/>
</dbReference>
<evidence type="ECO:0000313" key="12">
    <source>
        <dbReference type="EMBL" id="TNC25167.1"/>
    </source>
</evidence>
<gene>
    <name evidence="12" type="ORF">FG385_16115</name>
</gene>
<evidence type="ECO:0000256" key="6">
    <source>
        <dbReference type="ARBA" id="ARBA00022857"/>
    </source>
</evidence>
<keyword evidence="7" id="KW-0560">Oxidoreductase</keyword>
<evidence type="ECO:0000259" key="11">
    <source>
        <dbReference type="Pfam" id="PF07992"/>
    </source>
</evidence>
<dbReference type="SUPFAM" id="SSF51971">
    <property type="entry name" value="Nucleotide-binding domain"/>
    <property type="match status" value="2"/>
</dbReference>
<dbReference type="PRINTS" id="PR00419">
    <property type="entry name" value="ADXRDTASE"/>
</dbReference>
<sequence length="437" mass="47132">MRVAVVGAGPAGLYTAQSLVDAGALVDVIDRLAAPYGLVRYGVAPDHMRMKSVVKVLRKPFTASDAGFIGNVTVGQDLSLADLREHYHAVVYATGCPLDRSLGIPGEDLTGSIGSGRFVGWYCGHPDVAGFTPPLEDPGAVVIGAGNVALDVTRVLAVSPDRLRATDVPDPVLAALAASRVRDIHVVIRRGPWHARFTPAELRGLGELDNTRVLVHDDGTLTRADPAGLDLRQRQNLQILREWSAREHGSGDRRIHLWFLRTPVALRGDDRVHRVVVERTRVEHDRVVATGEQDTLAAGLVVRAIGYRSGPVDGLPFDTVTGTVPNERGRVAPGLYVAGWLKRGPSGVIGTNKADGAETAAAVLEDLPHLSDPAHSATEHLRRVLDQRGVRHTDWPGWLRIDAEERHLGSSRGAERIKVCRRGAMVRLARAAHFAST</sequence>
<dbReference type="EC" id="1.18.1.2" evidence="3"/>
<dbReference type="Pfam" id="PF07992">
    <property type="entry name" value="Pyr_redox_2"/>
    <property type="match status" value="1"/>
</dbReference>
<feature type="binding site" evidence="9">
    <location>
        <position position="340"/>
    </location>
    <ligand>
        <name>FAD</name>
        <dbReference type="ChEBI" id="CHEBI:57692"/>
    </ligand>
</feature>
<dbReference type="GO" id="GO:0004324">
    <property type="term" value="F:ferredoxin-NADP+ reductase activity"/>
    <property type="evidence" value="ECO:0007669"/>
    <property type="project" value="UniProtKB-EC"/>
</dbReference>
<feature type="binding site" evidence="10">
    <location>
        <position position="347"/>
    </location>
    <ligand>
        <name>NADP(+)</name>
        <dbReference type="ChEBI" id="CHEBI:58349"/>
    </ligand>
</feature>
<dbReference type="InterPro" id="IPR055275">
    <property type="entry name" value="Ferredox_Rdtase"/>
</dbReference>
<evidence type="ECO:0000256" key="5">
    <source>
        <dbReference type="ARBA" id="ARBA00022827"/>
    </source>
</evidence>